<feature type="compositionally biased region" description="Basic and acidic residues" evidence="1">
    <location>
        <begin position="500"/>
        <end position="514"/>
    </location>
</feature>
<dbReference type="EMBL" id="CP114040">
    <property type="protein sequence ID" value="WAS91797.1"/>
    <property type="molecule type" value="Genomic_DNA"/>
</dbReference>
<gene>
    <name evidence="2" type="ORF">O0S08_36910</name>
</gene>
<accession>A0ABY7GXT9</accession>
<evidence type="ECO:0000313" key="2">
    <source>
        <dbReference type="EMBL" id="WAS91797.1"/>
    </source>
</evidence>
<feature type="region of interest" description="Disordered" evidence="1">
    <location>
        <begin position="475"/>
        <end position="514"/>
    </location>
</feature>
<dbReference type="RefSeq" id="WP_269034159.1">
    <property type="nucleotide sequence ID" value="NZ_CP114040.1"/>
</dbReference>
<reference evidence="2" key="1">
    <citation type="submission" date="2022-11" db="EMBL/GenBank/DDBJ databases">
        <title>Minimal conservation of predation-associated metabolite biosynthetic gene clusters underscores biosynthetic potential of Myxococcota including descriptions for ten novel species: Archangium lansinium sp. nov., Myxococcus landrumus sp. nov., Nannocystis bai.</title>
        <authorList>
            <person name="Ahearne A."/>
            <person name="Stevens C."/>
            <person name="Dowd S."/>
        </authorList>
    </citation>
    <scope>NUCLEOTIDE SEQUENCE</scope>
    <source>
        <strain evidence="2">Fl3</strain>
    </source>
</reference>
<evidence type="ECO:0000256" key="1">
    <source>
        <dbReference type="SAM" id="MobiDB-lite"/>
    </source>
</evidence>
<keyword evidence="3" id="KW-1185">Reference proteome</keyword>
<evidence type="ECO:0000313" key="3">
    <source>
        <dbReference type="Proteomes" id="UP001164459"/>
    </source>
</evidence>
<proteinExistence type="predicted"/>
<feature type="region of interest" description="Disordered" evidence="1">
    <location>
        <begin position="442"/>
        <end position="462"/>
    </location>
</feature>
<name>A0ABY7GXT9_9BACT</name>
<protein>
    <submittedName>
        <fullName evidence="2">Uncharacterized protein</fullName>
    </submittedName>
</protein>
<feature type="compositionally biased region" description="Pro residues" evidence="1">
    <location>
        <begin position="478"/>
        <end position="496"/>
    </location>
</feature>
<organism evidence="2 3">
    <name type="scientific">Nannocystis punicea</name>
    <dbReference type="NCBI Taxonomy" id="2995304"/>
    <lineage>
        <taxon>Bacteria</taxon>
        <taxon>Pseudomonadati</taxon>
        <taxon>Myxococcota</taxon>
        <taxon>Polyangia</taxon>
        <taxon>Nannocystales</taxon>
        <taxon>Nannocystaceae</taxon>
        <taxon>Nannocystis</taxon>
    </lineage>
</organism>
<dbReference type="Proteomes" id="UP001164459">
    <property type="component" value="Chromosome"/>
</dbReference>
<sequence>MPQYRRWAVSLLVAGCTTSAPGPSQQALPQPAATPAASFTAAALPRSAGVPADPHAPLVQVRPVDGQRALLLQRRGELITDLSLWRWPSQRLWTYTFGPDEPLPRWLADRERDAVVIAGDTVVAALLDGRRHGAVGLALASGARRWLARPEASVDHEGPRHLASVFGDRVVHAVVGESTTLVVARAAATGAVTESVTNAWSDQPHDWPQFGATTLVHMDSAPAEPPDDPDLAGARWVARRSADLTPLIELDTVVDATPCLVGDRLYAAGPDGLLRVALDRPDPALTILHPEPRAPLACDRHRDVDVVWLQGHVLGVQDDGAPAWFVDLDGWSLAAHERGSSVLPDRPLVFVERPAREQRLLVLDLNEPRVVGSVDIADFIARVHHDERRSFVGLAARRPGQAWLLFTADGATGTPGGAVFVDADPPLSFDVHGDTLWLTRDGPDAARLDPSTLQPRDVPPALGLRDASEWLGARWPAAPAPPRAGPPVDLDPPPRLVRPLPDRDPGPGPRWDRGPLDAATRALARADATRPVWLLAWDIQESSEGERSHHALVALELADPRGGPRWLVALMQRRFADELAEREPEGAVPWRVLETSRWPRRLIVARRPTGADLERLLVGSSPWTDASYAGQRLLLDGWFVDGNVIDSAWHELTGEAPRWSYPEPLERPE</sequence>